<dbReference type="GO" id="GO:0016491">
    <property type="term" value="F:oxidoreductase activity"/>
    <property type="evidence" value="ECO:0007669"/>
    <property type="project" value="InterPro"/>
</dbReference>
<feature type="domain" description="Rhodanese" evidence="5">
    <location>
        <begin position="464"/>
        <end position="549"/>
    </location>
</feature>
<keyword evidence="3" id="KW-0285">Flavoprotein</keyword>
<dbReference type="InterPro" id="IPR001763">
    <property type="entry name" value="Rhodanese-like_dom"/>
</dbReference>
<dbReference type="CDD" id="cd01524">
    <property type="entry name" value="RHOD_Pyr_redox"/>
    <property type="match status" value="1"/>
</dbReference>
<dbReference type="Pfam" id="PF02852">
    <property type="entry name" value="Pyr_redox_dim"/>
    <property type="match status" value="1"/>
</dbReference>
<dbReference type="SUPFAM" id="SSF52821">
    <property type="entry name" value="Rhodanese/Cell cycle control phosphatase"/>
    <property type="match status" value="1"/>
</dbReference>
<comment type="caution">
    <text evidence="6">The sequence shown here is derived from an EMBL/GenBank/DDBJ whole genome shotgun (WGS) entry which is preliminary data.</text>
</comment>
<protein>
    <recommendedName>
        <fullName evidence="5">Rhodanese domain-containing protein</fullName>
    </recommendedName>
</protein>
<evidence type="ECO:0000259" key="5">
    <source>
        <dbReference type="PROSITE" id="PS50206"/>
    </source>
</evidence>
<evidence type="ECO:0000256" key="4">
    <source>
        <dbReference type="ARBA" id="ARBA00022827"/>
    </source>
</evidence>
<dbReference type="SUPFAM" id="SSF55424">
    <property type="entry name" value="FAD/NAD-linked reductases, dimerisation (C-terminal) domain"/>
    <property type="match status" value="1"/>
</dbReference>
<dbReference type="PANTHER" id="PTHR43429">
    <property type="entry name" value="PYRIDINE NUCLEOTIDE-DISULFIDE OXIDOREDUCTASE DOMAIN-CONTAINING"/>
    <property type="match status" value="1"/>
</dbReference>
<name>A0A101HZ74_UNCT6</name>
<evidence type="ECO:0000256" key="1">
    <source>
        <dbReference type="ARBA" id="ARBA00001974"/>
    </source>
</evidence>
<dbReference type="InterPro" id="IPR023753">
    <property type="entry name" value="FAD/NAD-binding_dom"/>
</dbReference>
<dbReference type="AlphaFoldDB" id="A0A101HZ74"/>
<gene>
    <name evidence="6" type="ORF">XE03_1725</name>
</gene>
<dbReference type="InterPro" id="IPR036873">
    <property type="entry name" value="Rhodanese-like_dom_sf"/>
</dbReference>
<evidence type="ECO:0000313" key="6">
    <source>
        <dbReference type="EMBL" id="KUK86087.1"/>
    </source>
</evidence>
<dbReference type="InterPro" id="IPR036188">
    <property type="entry name" value="FAD/NAD-bd_sf"/>
</dbReference>
<dbReference type="PATRIC" id="fig|1635277.3.peg.1462"/>
<evidence type="ECO:0000256" key="2">
    <source>
        <dbReference type="ARBA" id="ARBA00009130"/>
    </source>
</evidence>
<dbReference type="SMART" id="SM00450">
    <property type="entry name" value="RHOD"/>
    <property type="match status" value="1"/>
</dbReference>
<evidence type="ECO:0000313" key="7">
    <source>
        <dbReference type="Proteomes" id="UP000053467"/>
    </source>
</evidence>
<dbReference type="EMBL" id="LGGX01000029">
    <property type="protein sequence ID" value="KUK86087.1"/>
    <property type="molecule type" value="Genomic_DNA"/>
</dbReference>
<dbReference type="PRINTS" id="PR00368">
    <property type="entry name" value="FADPNR"/>
</dbReference>
<organism evidence="6 7">
    <name type="scientific">candidate division TA06 bacterium 34_109</name>
    <dbReference type="NCBI Taxonomy" id="1635277"/>
    <lineage>
        <taxon>Bacteria</taxon>
        <taxon>Bacteria division TA06</taxon>
    </lineage>
</organism>
<dbReference type="Pfam" id="PF07992">
    <property type="entry name" value="Pyr_redox_2"/>
    <property type="match status" value="1"/>
</dbReference>
<evidence type="ECO:0000256" key="3">
    <source>
        <dbReference type="ARBA" id="ARBA00022630"/>
    </source>
</evidence>
<sequence length="573" mass="63859">MKVVIVGGVAGGASAAARLRRLDERMKIIMMEKGAYISYANCGLPYYLSGVIKKEEDLIIHTPESLAKRFNLDIRIRQEVVKINRDKKTVTVQDYLKKIAYEERYDKLILAPGAKPFYPPVKGLDSQKVFSLRNIPEVMAIKEFIQQKKPKRITIFGAGYIGIEVAENLKKAGFYVTIIELMPQILGPLDYEMATLVHQHLKENEVEFYLSDPVKSIEHDGEIQILELASGEKVKTDMIIMGAGVRPENTLAKEADLEIGQTGGIKVNEYLQTSDPDIYAVGDAIEVIDYITHDSTLVPLAGPANKQGRIAANNICGRKETYSGTQGTSIIKVFDMTVATTGNNEKMLKRKNIAYQKSFTHSPSHAGYYPGASPISLKLLFSPSDGKILGAQAVGKEGVDKRIDVIATAIRSGLTVSDLEKLELCYAPPYGSAKDPVNIAGYVAHNIIKGDMEVFHWDELEQYDLAKTIILDVRNPKECAAGMIKEAINIPLDELREKMTELDKNKMILIYCQVGQRGYLAYRLLKLNGFEQIKNLSGGYKTYYPTTCRQSNCPLYSYEKILKSDMLEADSKK</sequence>
<keyword evidence="4" id="KW-0274">FAD</keyword>
<reference evidence="7" key="1">
    <citation type="journal article" date="2015" name="MBio">
        <title>Genome-Resolved Metagenomic Analysis Reveals Roles for Candidate Phyla and Other Microbial Community Members in Biogeochemical Transformations in Oil Reservoirs.</title>
        <authorList>
            <person name="Hu P."/>
            <person name="Tom L."/>
            <person name="Singh A."/>
            <person name="Thomas B.C."/>
            <person name="Baker B.J."/>
            <person name="Piceno Y.M."/>
            <person name="Andersen G.L."/>
            <person name="Banfield J.F."/>
        </authorList>
    </citation>
    <scope>NUCLEOTIDE SEQUENCE [LARGE SCALE GENOMIC DNA]</scope>
</reference>
<dbReference type="InterPro" id="IPR016156">
    <property type="entry name" value="FAD/NAD-linked_Rdtase_dimer_sf"/>
</dbReference>
<dbReference type="Gene3D" id="3.40.250.10">
    <property type="entry name" value="Rhodanese-like domain"/>
    <property type="match status" value="1"/>
</dbReference>
<dbReference type="Pfam" id="PF00581">
    <property type="entry name" value="Rhodanese"/>
    <property type="match status" value="1"/>
</dbReference>
<dbReference type="InterPro" id="IPR004099">
    <property type="entry name" value="Pyr_nucl-diS_OxRdtase_dimer"/>
</dbReference>
<dbReference type="PROSITE" id="PS50206">
    <property type="entry name" value="RHODANESE_3"/>
    <property type="match status" value="1"/>
</dbReference>
<dbReference type="Gene3D" id="3.50.50.60">
    <property type="entry name" value="FAD/NAD(P)-binding domain"/>
    <property type="match status" value="2"/>
</dbReference>
<comment type="cofactor">
    <cofactor evidence="1">
        <name>FAD</name>
        <dbReference type="ChEBI" id="CHEBI:57692"/>
    </cofactor>
</comment>
<dbReference type="InterPro" id="IPR050260">
    <property type="entry name" value="FAD-bd_OxRdtase"/>
</dbReference>
<accession>A0A101HZ74</accession>
<dbReference type="SUPFAM" id="SSF51905">
    <property type="entry name" value="FAD/NAD(P)-binding domain"/>
    <property type="match status" value="1"/>
</dbReference>
<dbReference type="PRINTS" id="PR00411">
    <property type="entry name" value="PNDRDTASEI"/>
</dbReference>
<dbReference type="Proteomes" id="UP000053467">
    <property type="component" value="Unassembled WGS sequence"/>
</dbReference>
<comment type="similarity">
    <text evidence="2">Belongs to the class-III pyridine nucleotide-disulfide oxidoreductase family.</text>
</comment>
<proteinExistence type="inferred from homology"/>